<feature type="transmembrane region" description="Helical" evidence="5">
    <location>
        <begin position="280"/>
        <end position="298"/>
    </location>
</feature>
<gene>
    <name evidence="7" type="ORF">A3I40_01225</name>
</gene>
<feature type="transmembrane region" description="Helical" evidence="5">
    <location>
        <begin position="166"/>
        <end position="184"/>
    </location>
</feature>
<evidence type="ECO:0000313" key="7">
    <source>
        <dbReference type="EMBL" id="OGL87186.1"/>
    </source>
</evidence>
<dbReference type="Proteomes" id="UP000178723">
    <property type="component" value="Unassembled WGS sequence"/>
</dbReference>
<feature type="transmembrane region" description="Helical" evidence="5">
    <location>
        <begin position="40"/>
        <end position="60"/>
    </location>
</feature>
<accession>A0A1F7V9J3</accession>
<keyword evidence="2 5" id="KW-0812">Transmembrane</keyword>
<comment type="caution">
    <text evidence="7">The sequence shown here is derived from an EMBL/GenBank/DDBJ whole genome shotgun (WGS) entry which is preliminary data.</text>
</comment>
<proteinExistence type="predicted"/>
<dbReference type="Pfam" id="PF07690">
    <property type="entry name" value="MFS_1"/>
    <property type="match status" value="1"/>
</dbReference>
<evidence type="ECO:0000256" key="2">
    <source>
        <dbReference type="ARBA" id="ARBA00022692"/>
    </source>
</evidence>
<feature type="transmembrane region" description="Helical" evidence="5">
    <location>
        <begin position="248"/>
        <end position="268"/>
    </location>
</feature>
<feature type="transmembrane region" description="Helical" evidence="5">
    <location>
        <begin position="12"/>
        <end position="34"/>
    </location>
</feature>
<feature type="transmembrane region" description="Helical" evidence="5">
    <location>
        <begin position="343"/>
        <end position="361"/>
    </location>
</feature>
<protein>
    <recommendedName>
        <fullName evidence="6">Major facilitator superfamily (MFS) profile domain-containing protein</fullName>
    </recommendedName>
</protein>
<dbReference type="AlphaFoldDB" id="A0A1F7V9J3"/>
<dbReference type="PANTHER" id="PTHR23530:SF1">
    <property type="entry name" value="PERMEASE, MAJOR FACILITATOR SUPERFAMILY-RELATED"/>
    <property type="match status" value="1"/>
</dbReference>
<dbReference type="PANTHER" id="PTHR23530">
    <property type="entry name" value="TRANSPORT PROTEIN-RELATED"/>
    <property type="match status" value="1"/>
</dbReference>
<dbReference type="STRING" id="1802407.A3I40_01225"/>
<dbReference type="GO" id="GO:0016020">
    <property type="term" value="C:membrane"/>
    <property type="evidence" value="ECO:0007669"/>
    <property type="project" value="UniProtKB-SubCell"/>
</dbReference>
<keyword evidence="4 5" id="KW-0472">Membrane</keyword>
<feature type="transmembrane region" description="Helical" evidence="5">
    <location>
        <begin position="72"/>
        <end position="91"/>
    </location>
</feature>
<dbReference type="PROSITE" id="PS50850">
    <property type="entry name" value="MFS"/>
    <property type="match status" value="1"/>
</dbReference>
<feature type="domain" description="Major facilitator superfamily (MFS) profile" evidence="6">
    <location>
        <begin position="1"/>
        <end position="392"/>
    </location>
</feature>
<feature type="transmembrane region" description="Helical" evidence="5">
    <location>
        <begin position="140"/>
        <end position="160"/>
    </location>
</feature>
<dbReference type="EMBL" id="MGEP01000034">
    <property type="protein sequence ID" value="OGL87186.1"/>
    <property type="molecule type" value="Genomic_DNA"/>
</dbReference>
<evidence type="ECO:0000256" key="1">
    <source>
        <dbReference type="ARBA" id="ARBA00004141"/>
    </source>
</evidence>
<dbReference type="Gene3D" id="1.20.1250.20">
    <property type="entry name" value="MFS general substrate transporter like domains"/>
    <property type="match status" value="1"/>
</dbReference>
<sequence>MANNTTHPNILKYYLAHIFQGVSLIAPIIILYYASFGLSFFDIASLQAIFLITTIVLEIPTGAMADIVGRKFSAGLGILLIAIGTIIVGAGSSFVQFALAEIIFGIGAAMRSGADTSLIYDSLQETSSIDKYTKTEGISYALFCTIGALTAPLGAYLFVYNHRAPFLIEAFILLLAALSFIFMIEPKIIKPTGAKNDYWSTLISGIKQPLRNPLVRWYFIFTIFIAVIISFFGGVLIQPLIVARGINIIYVGYIYSALLLIQAVSAIYADDIASRLKERLSLAAIIIIPSISLIMMGLKNAGVFLVFLLIYSSVKGFEYPVLKNYVQQRLLPAARATALSTQNFFDSLAGAIFLPVLGLIADNISLSYSAPLLGIIMLGGGVLLLILKPKNEYETVG</sequence>
<dbReference type="InterPro" id="IPR053160">
    <property type="entry name" value="MFS_DHA3_Transporter"/>
</dbReference>
<dbReference type="GO" id="GO:0022857">
    <property type="term" value="F:transmembrane transporter activity"/>
    <property type="evidence" value="ECO:0007669"/>
    <property type="project" value="InterPro"/>
</dbReference>
<organism evidence="7 8">
    <name type="scientific">Candidatus Uhrbacteria bacterium RIFCSPLOWO2_02_FULL_48_12</name>
    <dbReference type="NCBI Taxonomy" id="1802407"/>
    <lineage>
        <taxon>Bacteria</taxon>
        <taxon>Candidatus Uhriibacteriota</taxon>
    </lineage>
</organism>
<dbReference type="InterPro" id="IPR020846">
    <property type="entry name" value="MFS_dom"/>
</dbReference>
<dbReference type="InterPro" id="IPR005829">
    <property type="entry name" value="Sugar_transporter_CS"/>
</dbReference>
<dbReference type="PROSITE" id="PS00216">
    <property type="entry name" value="SUGAR_TRANSPORT_1"/>
    <property type="match status" value="1"/>
</dbReference>
<feature type="transmembrane region" description="Helical" evidence="5">
    <location>
        <begin position="367"/>
        <end position="387"/>
    </location>
</feature>
<keyword evidence="3 5" id="KW-1133">Transmembrane helix</keyword>
<name>A0A1F7V9J3_9BACT</name>
<reference evidence="7 8" key="1">
    <citation type="journal article" date="2016" name="Nat. Commun.">
        <title>Thousands of microbial genomes shed light on interconnected biogeochemical processes in an aquifer system.</title>
        <authorList>
            <person name="Anantharaman K."/>
            <person name="Brown C.T."/>
            <person name="Hug L.A."/>
            <person name="Sharon I."/>
            <person name="Castelle C.J."/>
            <person name="Probst A.J."/>
            <person name="Thomas B.C."/>
            <person name="Singh A."/>
            <person name="Wilkins M.J."/>
            <person name="Karaoz U."/>
            <person name="Brodie E.L."/>
            <person name="Williams K.H."/>
            <person name="Hubbard S.S."/>
            <person name="Banfield J.F."/>
        </authorList>
    </citation>
    <scope>NUCLEOTIDE SEQUENCE [LARGE SCALE GENOMIC DNA]</scope>
</reference>
<evidence type="ECO:0000256" key="3">
    <source>
        <dbReference type="ARBA" id="ARBA00022989"/>
    </source>
</evidence>
<dbReference type="SUPFAM" id="SSF103473">
    <property type="entry name" value="MFS general substrate transporter"/>
    <property type="match status" value="1"/>
</dbReference>
<evidence type="ECO:0000313" key="8">
    <source>
        <dbReference type="Proteomes" id="UP000178723"/>
    </source>
</evidence>
<dbReference type="InterPro" id="IPR036259">
    <property type="entry name" value="MFS_trans_sf"/>
</dbReference>
<dbReference type="InterPro" id="IPR011701">
    <property type="entry name" value="MFS"/>
</dbReference>
<evidence type="ECO:0000256" key="4">
    <source>
        <dbReference type="ARBA" id="ARBA00023136"/>
    </source>
</evidence>
<comment type="subcellular location">
    <subcellularLocation>
        <location evidence="1">Membrane</location>
        <topology evidence="1">Multi-pass membrane protein</topology>
    </subcellularLocation>
</comment>
<evidence type="ECO:0000256" key="5">
    <source>
        <dbReference type="SAM" id="Phobius"/>
    </source>
</evidence>
<feature type="transmembrane region" description="Helical" evidence="5">
    <location>
        <begin position="217"/>
        <end position="242"/>
    </location>
</feature>
<evidence type="ECO:0000259" key="6">
    <source>
        <dbReference type="PROSITE" id="PS50850"/>
    </source>
</evidence>